<dbReference type="Gene3D" id="1.10.10.10">
    <property type="entry name" value="Winged helix-like DNA-binding domain superfamily/Winged helix DNA-binding domain"/>
    <property type="match status" value="1"/>
</dbReference>
<keyword evidence="6" id="KW-1185">Reference proteome</keyword>
<dbReference type="SUPFAM" id="SSF48008">
    <property type="entry name" value="GntR ligand-binding domain-like"/>
    <property type="match status" value="1"/>
</dbReference>
<keyword evidence="2" id="KW-0238">DNA-binding</keyword>
<evidence type="ECO:0000256" key="1">
    <source>
        <dbReference type="ARBA" id="ARBA00023015"/>
    </source>
</evidence>
<dbReference type="GO" id="GO:0003700">
    <property type="term" value="F:DNA-binding transcription factor activity"/>
    <property type="evidence" value="ECO:0007669"/>
    <property type="project" value="InterPro"/>
</dbReference>
<dbReference type="GO" id="GO:0003677">
    <property type="term" value="F:DNA binding"/>
    <property type="evidence" value="ECO:0007669"/>
    <property type="project" value="UniProtKB-KW"/>
</dbReference>
<dbReference type="PRINTS" id="PR00035">
    <property type="entry name" value="HTHGNTR"/>
</dbReference>
<dbReference type="EMBL" id="CP046172">
    <property type="protein sequence ID" value="QIS11626.1"/>
    <property type="molecule type" value="Genomic_DNA"/>
</dbReference>
<protein>
    <submittedName>
        <fullName evidence="5">FCD domain-containing protein</fullName>
    </submittedName>
</protein>
<reference evidence="5 6" key="1">
    <citation type="journal article" date="2019" name="ACS Chem. Biol.">
        <title>Identification and Mobilization of a Cryptic Antibiotic Biosynthesis Gene Locus from a Human-Pathogenic Nocardia Isolate.</title>
        <authorList>
            <person name="Herisse M."/>
            <person name="Ishida K."/>
            <person name="Porter J.L."/>
            <person name="Howden B."/>
            <person name="Hertweck C."/>
            <person name="Stinear T.P."/>
            <person name="Pidot S.J."/>
        </authorList>
    </citation>
    <scope>NUCLEOTIDE SEQUENCE [LARGE SCALE GENOMIC DNA]</scope>
    <source>
        <strain evidence="5 6">AUSMDU00012717</strain>
    </source>
</reference>
<dbReference type="PROSITE" id="PS50949">
    <property type="entry name" value="HTH_GNTR"/>
    <property type="match status" value="1"/>
</dbReference>
<dbReference type="Pfam" id="PF00392">
    <property type="entry name" value="GntR"/>
    <property type="match status" value="1"/>
</dbReference>
<sequence length="228" mass="24574">MDADLFDKVPSERRYESVVRQVLALIAAGELAPGARLPAERDLAERLGVSRNVLREAIRVLEMRGIVRSRAGGGRHLRADNLAAALPTEGVILRLEESVIADILEARELLETQVVRLAATRAGEQARQAVLAACAGSDGDWSENVRFHLAVAAATGNFMLERMMRLQLDLLAGARPREHYPSPETAPALLAEHRAIAEAIAAGDPDAAEAALRHHLAHTRAATNTAAR</sequence>
<feature type="domain" description="HTH gntR-type" evidence="4">
    <location>
        <begin position="12"/>
        <end position="80"/>
    </location>
</feature>
<evidence type="ECO:0000313" key="6">
    <source>
        <dbReference type="Proteomes" id="UP000503540"/>
    </source>
</evidence>
<dbReference type="InterPro" id="IPR008920">
    <property type="entry name" value="TF_FadR/GntR_C"/>
</dbReference>
<dbReference type="SUPFAM" id="SSF46785">
    <property type="entry name" value="Winged helix' DNA-binding domain"/>
    <property type="match status" value="1"/>
</dbReference>
<dbReference type="InterPro" id="IPR036390">
    <property type="entry name" value="WH_DNA-bd_sf"/>
</dbReference>
<evidence type="ECO:0000259" key="4">
    <source>
        <dbReference type="PROSITE" id="PS50949"/>
    </source>
</evidence>
<dbReference type="RefSeq" id="WP_167474410.1">
    <property type="nucleotide sequence ID" value="NZ_CP046172.1"/>
</dbReference>
<accession>A0A6G9YF07</accession>
<dbReference type="CDD" id="cd07377">
    <property type="entry name" value="WHTH_GntR"/>
    <property type="match status" value="1"/>
</dbReference>
<dbReference type="InterPro" id="IPR011711">
    <property type="entry name" value="GntR_C"/>
</dbReference>
<dbReference type="PANTHER" id="PTHR43537:SF5">
    <property type="entry name" value="UXU OPERON TRANSCRIPTIONAL REGULATOR"/>
    <property type="match status" value="1"/>
</dbReference>
<dbReference type="InterPro" id="IPR000524">
    <property type="entry name" value="Tscrpt_reg_HTH_GntR"/>
</dbReference>
<keyword evidence="3" id="KW-0804">Transcription</keyword>
<organism evidence="5 6">
    <name type="scientific">Nocardia arthritidis</name>
    <dbReference type="NCBI Taxonomy" id="228602"/>
    <lineage>
        <taxon>Bacteria</taxon>
        <taxon>Bacillati</taxon>
        <taxon>Actinomycetota</taxon>
        <taxon>Actinomycetes</taxon>
        <taxon>Mycobacteriales</taxon>
        <taxon>Nocardiaceae</taxon>
        <taxon>Nocardia</taxon>
    </lineage>
</organism>
<dbReference type="PANTHER" id="PTHR43537">
    <property type="entry name" value="TRANSCRIPTIONAL REGULATOR, GNTR FAMILY"/>
    <property type="match status" value="1"/>
</dbReference>
<name>A0A6G9YF07_9NOCA</name>
<dbReference type="SMART" id="SM00345">
    <property type="entry name" value="HTH_GNTR"/>
    <property type="match status" value="1"/>
</dbReference>
<dbReference type="AlphaFoldDB" id="A0A6G9YF07"/>
<evidence type="ECO:0000256" key="2">
    <source>
        <dbReference type="ARBA" id="ARBA00023125"/>
    </source>
</evidence>
<dbReference type="Gene3D" id="1.20.120.530">
    <property type="entry name" value="GntR ligand-binding domain-like"/>
    <property type="match status" value="1"/>
</dbReference>
<gene>
    <name evidence="5" type="ORF">F5544_18775</name>
</gene>
<proteinExistence type="predicted"/>
<dbReference type="Pfam" id="PF07729">
    <property type="entry name" value="FCD"/>
    <property type="match status" value="1"/>
</dbReference>
<dbReference type="SMART" id="SM00895">
    <property type="entry name" value="FCD"/>
    <property type="match status" value="1"/>
</dbReference>
<dbReference type="Proteomes" id="UP000503540">
    <property type="component" value="Chromosome"/>
</dbReference>
<keyword evidence="1" id="KW-0805">Transcription regulation</keyword>
<dbReference type="KEGG" id="nah:F5544_18775"/>
<dbReference type="InterPro" id="IPR036388">
    <property type="entry name" value="WH-like_DNA-bd_sf"/>
</dbReference>
<evidence type="ECO:0000256" key="3">
    <source>
        <dbReference type="ARBA" id="ARBA00023163"/>
    </source>
</evidence>
<evidence type="ECO:0000313" key="5">
    <source>
        <dbReference type="EMBL" id="QIS11626.1"/>
    </source>
</evidence>